<dbReference type="Proteomes" id="UP000722791">
    <property type="component" value="Unassembled WGS sequence"/>
</dbReference>
<dbReference type="EMBL" id="BNCQ01000037">
    <property type="protein sequence ID" value="GIM11175.1"/>
    <property type="molecule type" value="Genomic_DNA"/>
</dbReference>
<comment type="caution">
    <text evidence="4">The sequence shown here is derived from an EMBL/GenBank/DDBJ whole genome shotgun (WGS) entry which is preliminary data.</text>
</comment>
<gene>
    <name evidence="4" type="ORF">Vretimale_14680</name>
</gene>
<protein>
    <recommendedName>
        <fullName evidence="6">Leucine-rich repeat-containing N-terminal plant-type domain-containing protein</fullName>
    </recommendedName>
</protein>
<evidence type="ECO:0008006" key="6">
    <source>
        <dbReference type="Google" id="ProtNLM"/>
    </source>
</evidence>
<dbReference type="PANTHER" id="PTHR48059:SF30">
    <property type="entry name" value="OS06G0587000 PROTEIN"/>
    <property type="match status" value="1"/>
</dbReference>
<dbReference type="GO" id="GO:0005930">
    <property type="term" value="C:axoneme"/>
    <property type="evidence" value="ECO:0007669"/>
    <property type="project" value="UniProtKB-SubCell"/>
</dbReference>
<evidence type="ECO:0000313" key="5">
    <source>
        <dbReference type="Proteomes" id="UP000722791"/>
    </source>
</evidence>
<evidence type="ECO:0000256" key="2">
    <source>
        <dbReference type="ARBA" id="ARBA00004430"/>
    </source>
</evidence>
<dbReference type="InterPro" id="IPR032675">
    <property type="entry name" value="LRR_dom_sf"/>
</dbReference>
<reference evidence="4" key="1">
    <citation type="journal article" date="2021" name="Proc. Natl. Acad. Sci. U.S.A.">
        <title>Three genomes in the algal genus Volvox reveal the fate of a haploid sex-determining region after a transition to homothallism.</title>
        <authorList>
            <person name="Yamamoto K."/>
            <person name="Hamaji T."/>
            <person name="Kawai-Toyooka H."/>
            <person name="Matsuzaki R."/>
            <person name="Takahashi F."/>
            <person name="Nishimura Y."/>
            <person name="Kawachi M."/>
            <person name="Noguchi H."/>
            <person name="Minakuchi Y."/>
            <person name="Umen J.G."/>
            <person name="Toyoda A."/>
            <person name="Nozaki H."/>
        </authorList>
    </citation>
    <scope>NUCLEOTIDE SEQUENCE</scope>
    <source>
        <strain evidence="4">NIES-3785</strain>
    </source>
</reference>
<dbReference type="Gene3D" id="3.80.10.10">
    <property type="entry name" value="Ribonuclease Inhibitor"/>
    <property type="match status" value="1"/>
</dbReference>
<evidence type="ECO:0000313" key="4">
    <source>
        <dbReference type="EMBL" id="GIM11175.1"/>
    </source>
</evidence>
<feature type="chain" id="PRO_5035149262" description="Leucine-rich repeat-containing N-terminal plant-type domain-containing protein" evidence="3">
    <location>
        <begin position="41"/>
        <end position="259"/>
    </location>
</feature>
<comment type="subcellular location">
    <subcellularLocation>
        <location evidence="1">Cell envelope</location>
    </subcellularLocation>
    <subcellularLocation>
        <location evidence="2">Cytoplasm</location>
        <location evidence="2">Cytoskeleton</location>
        <location evidence="2">Cilium axoneme</location>
    </subcellularLocation>
</comment>
<evidence type="ECO:0000256" key="3">
    <source>
        <dbReference type="SAM" id="SignalP"/>
    </source>
</evidence>
<dbReference type="AlphaFoldDB" id="A0A8J4LVF7"/>
<feature type="signal peptide" evidence="3">
    <location>
        <begin position="1"/>
        <end position="40"/>
    </location>
</feature>
<proteinExistence type="predicted"/>
<name>A0A8J4LVF7_9CHLO</name>
<accession>A0A8J4LVF7</accession>
<evidence type="ECO:0000256" key="1">
    <source>
        <dbReference type="ARBA" id="ARBA00004196"/>
    </source>
</evidence>
<keyword evidence="3" id="KW-0732">Signal</keyword>
<dbReference type="InterPro" id="IPR051848">
    <property type="entry name" value="PGIP"/>
</dbReference>
<dbReference type="PANTHER" id="PTHR48059">
    <property type="entry name" value="POLYGALACTURONASE INHIBITOR 1"/>
    <property type="match status" value="1"/>
</dbReference>
<organism evidence="4 5">
    <name type="scientific">Volvox reticuliferus</name>
    <dbReference type="NCBI Taxonomy" id="1737510"/>
    <lineage>
        <taxon>Eukaryota</taxon>
        <taxon>Viridiplantae</taxon>
        <taxon>Chlorophyta</taxon>
        <taxon>core chlorophytes</taxon>
        <taxon>Chlorophyceae</taxon>
        <taxon>CS clade</taxon>
        <taxon>Chlamydomonadales</taxon>
        <taxon>Volvocaceae</taxon>
        <taxon>Volvox</taxon>
    </lineage>
</organism>
<dbReference type="SUPFAM" id="SSF52058">
    <property type="entry name" value="L domain-like"/>
    <property type="match status" value="1"/>
</dbReference>
<sequence>MCDPVARVYKRSNPPYMRTGSSLSARIIIVCLFLVAIVEAQSAPPPASSPSPPPPESATIERAALLELKKAIYNATNLLAVQLLLKTWNETVLPCTAAATCIPWNLSSAVATTSNVAPPCNYMFISCNNSRVVGIHLNLDPLEEPSAATAATWSLTNLNATHLPAAIANLTFLNFLLLRGVRLKGGILPPELGSLSQLRNLTLTGNSNGGPQGTLPNTWANLASLEHLELQLMPNMYGELPGNWQRRQFTRLRNVTLGT</sequence>